<organism evidence="8 9">
    <name type="scientific">Callorhinchus milii</name>
    <name type="common">Ghost shark</name>
    <dbReference type="NCBI Taxonomy" id="7868"/>
    <lineage>
        <taxon>Eukaryota</taxon>
        <taxon>Metazoa</taxon>
        <taxon>Chordata</taxon>
        <taxon>Craniata</taxon>
        <taxon>Vertebrata</taxon>
        <taxon>Chondrichthyes</taxon>
        <taxon>Holocephali</taxon>
        <taxon>Chimaeriformes</taxon>
        <taxon>Callorhinchidae</taxon>
        <taxon>Callorhinchus</taxon>
    </lineage>
</organism>
<keyword evidence="1" id="KW-0479">Metal-binding</keyword>
<name>A0A4W3J5T6_CALMI</name>
<reference evidence="9" key="1">
    <citation type="journal article" date="2006" name="Science">
        <title>Ancient noncoding elements conserved in the human genome.</title>
        <authorList>
            <person name="Venkatesh B."/>
            <person name="Kirkness E.F."/>
            <person name="Loh Y.H."/>
            <person name="Halpern A.L."/>
            <person name="Lee A.P."/>
            <person name="Johnson J."/>
            <person name="Dandona N."/>
            <person name="Viswanathan L.D."/>
            <person name="Tay A."/>
            <person name="Venter J.C."/>
            <person name="Strausberg R.L."/>
            <person name="Brenner S."/>
        </authorList>
    </citation>
    <scope>NUCLEOTIDE SEQUENCE [LARGE SCALE GENOMIC DNA]</scope>
</reference>
<reference evidence="9" key="3">
    <citation type="journal article" date="2014" name="Nature">
        <title>Elephant shark genome provides unique insights into gnathostome evolution.</title>
        <authorList>
            <consortium name="International Elephant Shark Genome Sequencing Consortium"/>
            <person name="Venkatesh B."/>
            <person name="Lee A.P."/>
            <person name="Ravi V."/>
            <person name="Maurya A.K."/>
            <person name="Lian M.M."/>
            <person name="Swann J.B."/>
            <person name="Ohta Y."/>
            <person name="Flajnik M.F."/>
            <person name="Sutoh Y."/>
            <person name="Kasahara M."/>
            <person name="Hoon S."/>
            <person name="Gangu V."/>
            <person name="Roy S.W."/>
            <person name="Irimia M."/>
            <person name="Korzh V."/>
            <person name="Kondrychyn I."/>
            <person name="Lim Z.W."/>
            <person name="Tay B.H."/>
            <person name="Tohari S."/>
            <person name="Kong K.W."/>
            <person name="Ho S."/>
            <person name="Lorente-Galdos B."/>
            <person name="Quilez J."/>
            <person name="Marques-Bonet T."/>
            <person name="Raney B.J."/>
            <person name="Ingham P.W."/>
            <person name="Tay A."/>
            <person name="Hillier L.W."/>
            <person name="Minx P."/>
            <person name="Boehm T."/>
            <person name="Wilson R.K."/>
            <person name="Brenner S."/>
            <person name="Warren W.C."/>
        </authorList>
    </citation>
    <scope>NUCLEOTIDE SEQUENCE [LARGE SCALE GENOMIC DNA]</scope>
</reference>
<evidence type="ECO:0000259" key="7">
    <source>
        <dbReference type="PROSITE" id="PS50950"/>
    </source>
</evidence>
<reference evidence="9" key="2">
    <citation type="journal article" date="2007" name="PLoS Biol.">
        <title>Survey sequencing and comparative analysis of the elephant shark (Callorhinchus milii) genome.</title>
        <authorList>
            <person name="Venkatesh B."/>
            <person name="Kirkness E.F."/>
            <person name="Loh Y.H."/>
            <person name="Halpern A.L."/>
            <person name="Lee A.P."/>
            <person name="Johnson J."/>
            <person name="Dandona N."/>
            <person name="Viswanathan L.D."/>
            <person name="Tay A."/>
            <person name="Venter J.C."/>
            <person name="Strausberg R.L."/>
            <person name="Brenner S."/>
        </authorList>
    </citation>
    <scope>NUCLEOTIDE SEQUENCE [LARGE SCALE GENOMIC DNA]</scope>
</reference>
<dbReference type="GeneTree" id="ENSGT00940000181859"/>
<dbReference type="SUPFAM" id="SSF57716">
    <property type="entry name" value="Glucocorticoid receptor-like (DNA-binding domain)"/>
    <property type="match status" value="1"/>
</dbReference>
<sequence>MKREKWFPKRYQCICSDHFTTDSFEWRWGIRYLKPDAVPTVFLLPTHLQVRIKLVLEVNYLWKVLQLEHSYCRQDVGKAQLWEKISKLQRKIEELEQQEQRTVARLKSMEHLIEQLKQENLISEEKLKVMENCLTTFELTVLQ</sequence>
<dbReference type="InParanoid" id="A0A4W3J5T6"/>
<dbReference type="PANTHER" id="PTHR46927">
    <property type="entry name" value="AGAP005574-PA"/>
    <property type="match status" value="1"/>
</dbReference>
<evidence type="ECO:0000256" key="6">
    <source>
        <dbReference type="SAM" id="Coils"/>
    </source>
</evidence>
<evidence type="ECO:0000313" key="8">
    <source>
        <dbReference type="Ensembl" id="ENSCMIP00000034941.1"/>
    </source>
</evidence>
<keyword evidence="3" id="KW-0862">Zinc</keyword>
<keyword evidence="6" id="KW-0175">Coiled coil</keyword>
<evidence type="ECO:0000256" key="2">
    <source>
        <dbReference type="ARBA" id="ARBA00022771"/>
    </source>
</evidence>
<keyword evidence="2 5" id="KW-0863">Zinc-finger</keyword>
<dbReference type="Proteomes" id="UP000314986">
    <property type="component" value="Unassembled WGS sequence"/>
</dbReference>
<evidence type="ECO:0000256" key="5">
    <source>
        <dbReference type="PROSITE-ProRule" id="PRU00309"/>
    </source>
</evidence>
<dbReference type="STRING" id="7868.ENSCMIP00000034941"/>
<dbReference type="Pfam" id="PF05485">
    <property type="entry name" value="THAP"/>
    <property type="match status" value="1"/>
</dbReference>
<evidence type="ECO:0000256" key="3">
    <source>
        <dbReference type="ARBA" id="ARBA00022833"/>
    </source>
</evidence>
<proteinExistence type="predicted"/>
<dbReference type="OMA" id="WGICYLE"/>
<reference evidence="8" key="4">
    <citation type="submission" date="2025-08" db="UniProtKB">
        <authorList>
            <consortium name="Ensembl"/>
        </authorList>
    </citation>
    <scope>IDENTIFICATION</scope>
</reference>
<evidence type="ECO:0000256" key="4">
    <source>
        <dbReference type="ARBA" id="ARBA00023125"/>
    </source>
</evidence>
<dbReference type="FunCoup" id="A0A4W3J5T6">
    <property type="interactions" value="264"/>
</dbReference>
<protein>
    <recommendedName>
        <fullName evidence="7">THAP-type domain-containing protein</fullName>
    </recommendedName>
</protein>
<reference evidence="8" key="5">
    <citation type="submission" date="2025-09" db="UniProtKB">
        <authorList>
            <consortium name="Ensembl"/>
        </authorList>
    </citation>
    <scope>IDENTIFICATION</scope>
</reference>
<feature type="coiled-coil region" evidence="6">
    <location>
        <begin position="78"/>
        <end position="133"/>
    </location>
</feature>
<feature type="domain" description="THAP-type" evidence="7">
    <location>
        <begin position="1"/>
        <end position="42"/>
    </location>
</feature>
<keyword evidence="4 5" id="KW-0238">DNA-binding</keyword>
<evidence type="ECO:0000313" key="9">
    <source>
        <dbReference type="Proteomes" id="UP000314986"/>
    </source>
</evidence>
<dbReference type="PROSITE" id="PS50950">
    <property type="entry name" value="ZF_THAP"/>
    <property type="match status" value="1"/>
</dbReference>
<dbReference type="Ensembl" id="ENSCMIT00000035463.1">
    <property type="protein sequence ID" value="ENSCMIP00000034941.1"/>
    <property type="gene ID" value="ENSCMIG00000014814.1"/>
</dbReference>
<dbReference type="InterPro" id="IPR052224">
    <property type="entry name" value="THAP_domain_protein"/>
</dbReference>
<keyword evidence="9" id="KW-1185">Reference proteome</keyword>
<dbReference type="InterPro" id="IPR006612">
    <property type="entry name" value="THAP_Znf"/>
</dbReference>
<evidence type="ECO:0000256" key="1">
    <source>
        <dbReference type="ARBA" id="ARBA00022723"/>
    </source>
</evidence>
<dbReference type="AlphaFoldDB" id="A0A4W3J5T6"/>
<dbReference type="GO" id="GO:0008270">
    <property type="term" value="F:zinc ion binding"/>
    <property type="evidence" value="ECO:0007669"/>
    <property type="project" value="UniProtKB-KW"/>
</dbReference>
<dbReference type="GO" id="GO:0003677">
    <property type="term" value="F:DNA binding"/>
    <property type="evidence" value="ECO:0007669"/>
    <property type="project" value="UniProtKB-UniRule"/>
</dbReference>
<accession>A0A4W3J5T6</accession>
<dbReference type="PANTHER" id="PTHR46927:SF3">
    <property type="entry name" value="THAP-TYPE DOMAIN-CONTAINING PROTEIN"/>
    <property type="match status" value="1"/>
</dbReference>